<accession>A0ABY3C833</accession>
<dbReference type="RefSeq" id="WP_127028499.1">
    <property type="nucleotide sequence ID" value="NZ_RYFG02000107.1"/>
</dbReference>
<dbReference type="Proteomes" id="UP000733744">
    <property type="component" value="Unassembled WGS sequence"/>
</dbReference>
<comment type="caution">
    <text evidence="2">The sequence shown here is derived from an EMBL/GenBank/DDBJ whole genome shotgun (WGS) entry which is preliminary data.</text>
</comment>
<dbReference type="NCBIfam" id="NF041706">
    <property type="entry name" value="2OG_matur_YhhC"/>
    <property type="match status" value="1"/>
</dbReference>
<proteinExistence type="predicted"/>
<evidence type="ECO:0000259" key="1">
    <source>
        <dbReference type="Pfam" id="PF13661"/>
    </source>
</evidence>
<reference evidence="2 3" key="1">
    <citation type="journal article" date="2019" name="Antonie Van Leeuwenhoek">
        <title>Description of 'Ca. Methylobacter oryzae' KRF1, a novel species from the environmentally important Methylobacter clade 2.</title>
        <authorList>
            <person name="Khatri K."/>
            <person name="Mohite J.A."/>
            <person name="Pandit P.S."/>
            <person name="Bahulikar R."/>
            <person name="Rahalkar M.C."/>
        </authorList>
    </citation>
    <scope>NUCLEOTIDE SEQUENCE [LARGE SCALE GENOMIC DNA]</scope>
    <source>
        <strain evidence="2 3">KRF1</strain>
    </source>
</reference>
<dbReference type="InterPro" id="IPR039558">
    <property type="entry name" value="TPA1/OFD1_N"/>
</dbReference>
<dbReference type="Gene3D" id="2.60.120.620">
    <property type="entry name" value="q2cbj1_9rhob like domain"/>
    <property type="match status" value="1"/>
</dbReference>
<sequence>MHIADKQLLTLTNIEVFTQPFPYFVSPQALSPELSFDLLTWLESEAPWKLVETDFYEQYEFSFFDVQLPACLKFLNTPEYLAKIKSRVENLFSVKLNDRIDFTAHKLIPGQRIRIHNDYIPGCETHRLLIQLNKGWDDENGGMLMFFNSQNPSDIHKIFRPSHNSSVGFAISANSHHAVSTIHKGERYTIIFSFYQLDE</sequence>
<evidence type="ECO:0000313" key="2">
    <source>
        <dbReference type="EMBL" id="TRW92709.1"/>
    </source>
</evidence>
<evidence type="ECO:0000313" key="3">
    <source>
        <dbReference type="Proteomes" id="UP000733744"/>
    </source>
</evidence>
<gene>
    <name evidence="2" type="ORF">EKO24_014880</name>
</gene>
<name>A0ABY3C833_9GAMM</name>
<keyword evidence="3" id="KW-1185">Reference proteome</keyword>
<dbReference type="EMBL" id="RYFG02000107">
    <property type="protein sequence ID" value="TRW92709.1"/>
    <property type="molecule type" value="Genomic_DNA"/>
</dbReference>
<feature type="domain" description="Prolyl 3,4-dihydroxylase TPA1/OFD1 N-terminal" evidence="1">
    <location>
        <begin position="109"/>
        <end position="190"/>
    </location>
</feature>
<protein>
    <submittedName>
        <fullName evidence="2">2OG-Fe(II) oxygenase</fullName>
    </submittedName>
</protein>
<dbReference type="Pfam" id="PF13661">
    <property type="entry name" value="2OG-FeII_Oxy_4"/>
    <property type="match status" value="1"/>
</dbReference>
<organism evidence="2 3">
    <name type="scientific">Candidatus Methylobacter oryzae</name>
    <dbReference type="NCBI Taxonomy" id="2497749"/>
    <lineage>
        <taxon>Bacteria</taxon>
        <taxon>Pseudomonadati</taxon>
        <taxon>Pseudomonadota</taxon>
        <taxon>Gammaproteobacteria</taxon>
        <taxon>Methylococcales</taxon>
        <taxon>Methylococcaceae</taxon>
        <taxon>Methylobacter</taxon>
    </lineage>
</organism>